<protein>
    <submittedName>
        <fullName evidence="1">Uncharacterized protein</fullName>
    </submittedName>
</protein>
<dbReference type="AlphaFoldDB" id="A0A3B1C0G5"/>
<reference evidence="1" key="1">
    <citation type="submission" date="2018-06" db="EMBL/GenBank/DDBJ databases">
        <authorList>
            <person name="Zhirakovskaya E."/>
        </authorList>
    </citation>
    <scope>NUCLEOTIDE SEQUENCE</scope>
</reference>
<organism evidence="1">
    <name type="scientific">hydrothermal vent metagenome</name>
    <dbReference type="NCBI Taxonomy" id="652676"/>
    <lineage>
        <taxon>unclassified sequences</taxon>
        <taxon>metagenomes</taxon>
        <taxon>ecological metagenomes</taxon>
    </lineage>
</organism>
<sequence>MSAKLILLPGRTLELTRLVKTPEHYDGHEAFRHTTGLIAGVEESNPDCTWDDIAEELEAHGFEVLDYILGPEIR</sequence>
<accession>A0A3B1C0G5</accession>
<evidence type="ECO:0000313" key="1">
    <source>
        <dbReference type="EMBL" id="VAX10387.1"/>
    </source>
</evidence>
<gene>
    <name evidence="1" type="ORF">MNBD_GAMMA26-167</name>
</gene>
<proteinExistence type="predicted"/>
<dbReference type="EMBL" id="UOFX01000071">
    <property type="protein sequence ID" value="VAX10387.1"/>
    <property type="molecule type" value="Genomic_DNA"/>
</dbReference>
<name>A0A3B1C0G5_9ZZZZ</name>